<sequence length="61" mass="6793">MEDSTRKAAASGKPSGGAPGGWRRFRQGVTRFLESVGEVLHAMDEGRRVHPTISAYHDRRR</sequence>
<reference evidence="3" key="1">
    <citation type="submission" date="2017-05" db="EMBL/GenBank/DDBJ databases">
        <title>Complete and WGS of Bordetella genogroups.</title>
        <authorList>
            <person name="Spilker T."/>
            <person name="Lipuma J."/>
        </authorList>
    </citation>
    <scope>NUCLEOTIDE SEQUENCE [LARGE SCALE GENOMIC DNA]</scope>
    <source>
        <strain evidence="3">AU8256</strain>
    </source>
</reference>
<proteinExistence type="predicted"/>
<keyword evidence="3" id="KW-1185">Reference proteome</keyword>
<organism evidence="2 3">
    <name type="scientific">Bordetella genomosp. 2</name>
    <dbReference type="NCBI Taxonomy" id="1983456"/>
    <lineage>
        <taxon>Bacteria</taxon>
        <taxon>Pseudomonadati</taxon>
        <taxon>Pseudomonadota</taxon>
        <taxon>Betaproteobacteria</taxon>
        <taxon>Burkholderiales</taxon>
        <taxon>Alcaligenaceae</taxon>
        <taxon>Bordetella</taxon>
    </lineage>
</organism>
<dbReference type="Proteomes" id="UP000215633">
    <property type="component" value="Unassembled WGS sequence"/>
</dbReference>
<evidence type="ECO:0000256" key="1">
    <source>
        <dbReference type="SAM" id="MobiDB-lite"/>
    </source>
</evidence>
<feature type="region of interest" description="Disordered" evidence="1">
    <location>
        <begin position="1"/>
        <end position="23"/>
    </location>
</feature>
<dbReference type="EMBL" id="NEVT01000006">
    <property type="protein sequence ID" value="OZI76227.1"/>
    <property type="molecule type" value="Genomic_DNA"/>
</dbReference>
<comment type="caution">
    <text evidence="2">The sequence shown here is derived from an EMBL/GenBank/DDBJ whole genome shotgun (WGS) entry which is preliminary data.</text>
</comment>
<name>A0A261VQV5_9BORD</name>
<gene>
    <name evidence="2" type="ORF">CAL24_13765</name>
</gene>
<dbReference type="AlphaFoldDB" id="A0A261VQV5"/>
<protein>
    <submittedName>
        <fullName evidence="2">Uncharacterized protein</fullName>
    </submittedName>
</protein>
<dbReference type="RefSeq" id="WP_038853922.1">
    <property type="nucleotide sequence ID" value="NZ_NEVT01000006.1"/>
</dbReference>
<accession>A0A261VQV5</accession>
<evidence type="ECO:0000313" key="2">
    <source>
        <dbReference type="EMBL" id="OZI76227.1"/>
    </source>
</evidence>
<evidence type="ECO:0000313" key="3">
    <source>
        <dbReference type="Proteomes" id="UP000215633"/>
    </source>
</evidence>